<dbReference type="PANTHER" id="PTHR11258">
    <property type="entry name" value="2-5 OLIGOADENYLATE SYNTHETASE"/>
    <property type="match status" value="1"/>
</dbReference>
<dbReference type="GO" id="GO:0016020">
    <property type="term" value="C:membrane"/>
    <property type="evidence" value="ECO:0007669"/>
    <property type="project" value="TreeGrafter"/>
</dbReference>
<dbReference type="Gene3D" id="3.30.460.10">
    <property type="entry name" value="Beta Polymerase, domain 2"/>
    <property type="match status" value="1"/>
</dbReference>
<evidence type="ECO:0000313" key="3">
    <source>
        <dbReference type="EMBL" id="GCB82691.1"/>
    </source>
</evidence>
<name>A0A401QBD3_SCYTO</name>
<dbReference type="GO" id="GO:0001730">
    <property type="term" value="F:2'-5'-oligoadenylate synthetase activity"/>
    <property type="evidence" value="ECO:0007669"/>
    <property type="project" value="UniProtKB-EC"/>
</dbReference>
<dbReference type="SUPFAM" id="SSF81631">
    <property type="entry name" value="PAP/OAS1 substrate-binding domain"/>
    <property type="match status" value="1"/>
</dbReference>
<dbReference type="SUPFAM" id="SSF81301">
    <property type="entry name" value="Nucleotidyltransferase"/>
    <property type="match status" value="1"/>
</dbReference>
<dbReference type="GO" id="GO:0005829">
    <property type="term" value="C:cytosol"/>
    <property type="evidence" value="ECO:0007669"/>
    <property type="project" value="TreeGrafter"/>
</dbReference>
<dbReference type="EMBL" id="BFAA01019717">
    <property type="protein sequence ID" value="GCB82691.1"/>
    <property type="molecule type" value="Genomic_DNA"/>
</dbReference>
<comment type="similarity">
    <text evidence="1">Belongs to the 2-5A synthase family.</text>
</comment>
<dbReference type="GO" id="GO:0051607">
    <property type="term" value="P:defense response to virus"/>
    <property type="evidence" value="ECO:0007669"/>
    <property type="project" value="TreeGrafter"/>
</dbReference>
<dbReference type="InterPro" id="IPR018952">
    <property type="entry name" value="2-5-oligoAdlate_synth_1_dom2/C"/>
</dbReference>
<protein>
    <recommendedName>
        <fullName evidence="2">2'-5'-oligoadenylate synthetase 1 domain-containing protein</fullName>
    </recommendedName>
</protein>
<dbReference type="STRING" id="75743.A0A401QBD3"/>
<dbReference type="PROSITE" id="PS00832">
    <property type="entry name" value="25A_SYNTH_1"/>
    <property type="match status" value="1"/>
</dbReference>
<dbReference type="PANTHER" id="PTHR11258:SF7">
    <property type="entry name" value="2'-5'-OLIGOADENYLATE SYNTHASE-LIKE PROTEIN 2"/>
    <property type="match status" value="1"/>
</dbReference>
<comment type="caution">
    <text evidence="3">The sequence shown here is derived from an EMBL/GenBank/DDBJ whole genome shotgun (WGS) entry which is preliminary data.</text>
</comment>
<dbReference type="InterPro" id="IPR043519">
    <property type="entry name" value="NT_sf"/>
</dbReference>
<evidence type="ECO:0000313" key="4">
    <source>
        <dbReference type="Proteomes" id="UP000288216"/>
    </source>
</evidence>
<accession>A0A401QBD3</accession>
<dbReference type="OrthoDB" id="1885901at2759"/>
<dbReference type="InterPro" id="IPR043518">
    <property type="entry name" value="2-5OAS_N_CS"/>
</dbReference>
<dbReference type="Proteomes" id="UP000288216">
    <property type="component" value="Unassembled WGS sequence"/>
</dbReference>
<reference evidence="3 4" key="1">
    <citation type="journal article" date="2018" name="Nat. Ecol. Evol.">
        <title>Shark genomes provide insights into elasmobranch evolution and the origin of vertebrates.</title>
        <authorList>
            <person name="Hara Y"/>
            <person name="Yamaguchi K"/>
            <person name="Onimaru K"/>
            <person name="Kadota M"/>
            <person name="Koyanagi M"/>
            <person name="Keeley SD"/>
            <person name="Tatsumi K"/>
            <person name="Tanaka K"/>
            <person name="Motone F"/>
            <person name="Kageyama Y"/>
            <person name="Nozu R"/>
            <person name="Adachi N"/>
            <person name="Nishimura O"/>
            <person name="Nakagawa R"/>
            <person name="Tanegashima C"/>
            <person name="Kiyatake I"/>
            <person name="Matsumoto R"/>
            <person name="Murakumo K"/>
            <person name="Nishida K"/>
            <person name="Terakita A"/>
            <person name="Kuratani S"/>
            <person name="Sato K"/>
            <person name="Hyodo S Kuraku.S."/>
        </authorList>
    </citation>
    <scope>NUCLEOTIDE SEQUENCE [LARGE SCALE GENOMIC DNA]</scope>
</reference>
<dbReference type="Pfam" id="PF10421">
    <property type="entry name" value="OAS1_C"/>
    <property type="match status" value="1"/>
</dbReference>
<evidence type="ECO:0000256" key="1">
    <source>
        <dbReference type="ARBA" id="ARBA00009526"/>
    </source>
</evidence>
<proteinExistence type="inferred from homology"/>
<dbReference type="GO" id="GO:0003725">
    <property type="term" value="F:double-stranded RNA binding"/>
    <property type="evidence" value="ECO:0007669"/>
    <property type="project" value="TreeGrafter"/>
</dbReference>
<dbReference type="PROSITE" id="PS50152">
    <property type="entry name" value="25A_SYNTH_3"/>
    <property type="match status" value="1"/>
</dbReference>
<feature type="domain" description="2'-5'-oligoadenylate synthetase 1" evidence="2">
    <location>
        <begin position="107"/>
        <end position="240"/>
    </location>
</feature>
<dbReference type="Gene3D" id="1.10.1410.20">
    <property type="entry name" value="2'-5'-oligoadenylate synthetase 1, domain 2"/>
    <property type="match status" value="1"/>
</dbReference>
<evidence type="ECO:0000259" key="2">
    <source>
        <dbReference type="Pfam" id="PF10421"/>
    </source>
</evidence>
<dbReference type="GO" id="GO:0045071">
    <property type="term" value="P:negative regulation of viral genome replication"/>
    <property type="evidence" value="ECO:0007669"/>
    <property type="project" value="TreeGrafter"/>
</dbReference>
<keyword evidence="4" id="KW-1185">Reference proteome</keyword>
<sequence length="240" mass="27665">GGSSGKGTALRIGSDADLVVFLSCFNSFQDQRNTRQEILEGIQQTLKVCAQSIAHDISDITITFPPNRDIPPKSMSFTLKSRKSSDSVDFDILPTFDALKGTENTTEAHLKLIDLVRKNGDLNGEFSACFTELQRNFVKQYEPKLKDLIRLLKYWYKQYVRKSELRPGERLPAKYAVELLTIYAWEQGNGKERFSTAEGLRTVLELICKYQHLCIYWTKYYNVNDRVIADFLMKKLRDNR</sequence>
<feature type="non-terminal residue" evidence="3">
    <location>
        <position position="1"/>
    </location>
</feature>
<dbReference type="OMA" id="NTIFRTE"/>
<dbReference type="GO" id="GO:0005524">
    <property type="term" value="F:ATP binding"/>
    <property type="evidence" value="ECO:0007669"/>
    <property type="project" value="UniProtKB-KW"/>
</dbReference>
<dbReference type="GO" id="GO:0005654">
    <property type="term" value="C:nucleoplasm"/>
    <property type="evidence" value="ECO:0007669"/>
    <property type="project" value="TreeGrafter"/>
</dbReference>
<gene>
    <name evidence="3" type="ORF">scyTo_0021682</name>
</gene>
<dbReference type="AlphaFoldDB" id="A0A401QBD3"/>
<organism evidence="3 4">
    <name type="scientific">Scyliorhinus torazame</name>
    <name type="common">Cloudy catshark</name>
    <name type="synonym">Catulus torazame</name>
    <dbReference type="NCBI Taxonomy" id="75743"/>
    <lineage>
        <taxon>Eukaryota</taxon>
        <taxon>Metazoa</taxon>
        <taxon>Chordata</taxon>
        <taxon>Craniata</taxon>
        <taxon>Vertebrata</taxon>
        <taxon>Chondrichthyes</taxon>
        <taxon>Elasmobranchii</taxon>
        <taxon>Galeomorphii</taxon>
        <taxon>Galeoidea</taxon>
        <taxon>Carcharhiniformes</taxon>
        <taxon>Scyliorhinidae</taxon>
        <taxon>Scyliorhinus</taxon>
    </lineage>
</organism>